<gene>
    <name evidence="1" type="ORF">RHMOL_Rhmol09G0108200</name>
</gene>
<comment type="caution">
    <text evidence="1">The sequence shown here is derived from an EMBL/GenBank/DDBJ whole genome shotgun (WGS) entry which is preliminary data.</text>
</comment>
<evidence type="ECO:0000313" key="2">
    <source>
        <dbReference type="Proteomes" id="UP001062846"/>
    </source>
</evidence>
<dbReference type="Proteomes" id="UP001062846">
    <property type="component" value="Chromosome 9"/>
</dbReference>
<reference evidence="1" key="1">
    <citation type="submission" date="2022-02" db="EMBL/GenBank/DDBJ databases">
        <title>Plant Genome Project.</title>
        <authorList>
            <person name="Zhang R.-G."/>
        </authorList>
    </citation>
    <scope>NUCLEOTIDE SEQUENCE</scope>
    <source>
        <strain evidence="1">AT1</strain>
    </source>
</reference>
<protein>
    <submittedName>
        <fullName evidence="1">Uncharacterized protein</fullName>
    </submittedName>
</protein>
<organism evidence="1 2">
    <name type="scientific">Rhododendron molle</name>
    <name type="common">Chinese azalea</name>
    <name type="synonym">Azalea mollis</name>
    <dbReference type="NCBI Taxonomy" id="49168"/>
    <lineage>
        <taxon>Eukaryota</taxon>
        <taxon>Viridiplantae</taxon>
        <taxon>Streptophyta</taxon>
        <taxon>Embryophyta</taxon>
        <taxon>Tracheophyta</taxon>
        <taxon>Spermatophyta</taxon>
        <taxon>Magnoliopsida</taxon>
        <taxon>eudicotyledons</taxon>
        <taxon>Gunneridae</taxon>
        <taxon>Pentapetalae</taxon>
        <taxon>asterids</taxon>
        <taxon>Ericales</taxon>
        <taxon>Ericaceae</taxon>
        <taxon>Ericoideae</taxon>
        <taxon>Rhodoreae</taxon>
        <taxon>Rhododendron</taxon>
    </lineage>
</organism>
<dbReference type="EMBL" id="CM046396">
    <property type="protein sequence ID" value="KAI8538494.1"/>
    <property type="molecule type" value="Genomic_DNA"/>
</dbReference>
<accession>A0ACC0MD39</accession>
<name>A0ACC0MD39_RHOML</name>
<keyword evidence="2" id="KW-1185">Reference proteome</keyword>
<sequence length="85" mass="9539">MSRSPQRDSTRGKSIVVEGEETTEVLVEIRVEDVMFRPVEGSSSHRPVTKQDLAQFLSDEGQAKLLEENPAVGITVLTAREERER</sequence>
<proteinExistence type="predicted"/>
<evidence type="ECO:0000313" key="1">
    <source>
        <dbReference type="EMBL" id="KAI8538494.1"/>
    </source>
</evidence>